<dbReference type="PANTHER" id="PTHR42885:SF1">
    <property type="entry name" value="THREONINE-PHOSPHATE DECARBOXYLASE"/>
    <property type="match status" value="1"/>
</dbReference>
<evidence type="ECO:0000256" key="3">
    <source>
        <dbReference type="RuleBase" id="RU000481"/>
    </source>
</evidence>
<evidence type="ECO:0000259" key="4">
    <source>
        <dbReference type="Pfam" id="PF00155"/>
    </source>
</evidence>
<keyword evidence="5" id="KW-0456">Lyase</keyword>
<evidence type="ECO:0000256" key="2">
    <source>
        <dbReference type="ARBA" id="ARBA00022898"/>
    </source>
</evidence>
<sequence length="330" mass="36323">MFDPRIHGDLDAKGARLDFAVNVADETPRWLQKAIVQAVGRLRDYPDAEEVSQVEAQIAEYHGVPSEQIMLTSGASEAFALLKNLAPVRPCIIHPGFSEPDAIFGSQAIHHVLHPPFEDLGSLPDCDMAILGNPTNPTGVLHDPRSLRAPGRTVVVDEAFLDVVGEEHSLIPSQLFDVLCLRSLTKTWAIAGLRVGYVAGPAALLDQLRATRAHWPVNTLALAAAAAVFEHGVQTLPAIREAQEQQRGEMLGLLEAAGFAQASRSVAPFVLMRTPFEQPERIRQELLRRGIAVRRCDTFPGLDLNHWRLALRPQREVREFLNTLHQIGVL</sequence>
<name>A0A3G6J1T7_9CORY</name>
<gene>
    <name evidence="5" type="primary">cobD</name>
    <name evidence="5" type="ORF">CGERO_07730</name>
</gene>
<dbReference type="EMBL" id="CP033897">
    <property type="protein sequence ID" value="AZA11846.1"/>
    <property type="molecule type" value="Genomic_DNA"/>
</dbReference>
<dbReference type="Pfam" id="PF00155">
    <property type="entry name" value="Aminotran_1_2"/>
    <property type="match status" value="1"/>
</dbReference>
<dbReference type="KEGG" id="cgk:CGERO_07730"/>
<dbReference type="InterPro" id="IPR004839">
    <property type="entry name" value="Aminotransferase_I/II_large"/>
</dbReference>
<dbReference type="InterPro" id="IPR004838">
    <property type="entry name" value="NHTrfase_class1_PyrdxlP-BS"/>
</dbReference>
<dbReference type="Gene3D" id="3.40.640.10">
    <property type="entry name" value="Type I PLP-dependent aspartate aminotransferase-like (Major domain)"/>
    <property type="match status" value="1"/>
</dbReference>
<keyword evidence="2" id="KW-0663">Pyridoxal phosphate</keyword>
<dbReference type="Gene3D" id="3.90.1150.10">
    <property type="entry name" value="Aspartate Aminotransferase, domain 1"/>
    <property type="match status" value="1"/>
</dbReference>
<dbReference type="PANTHER" id="PTHR42885">
    <property type="entry name" value="HISTIDINOL-PHOSPHATE AMINOTRANSFERASE-RELATED"/>
    <property type="match status" value="1"/>
</dbReference>
<dbReference type="AlphaFoldDB" id="A0A3G6J1T7"/>
<comment type="similarity">
    <text evidence="3">Belongs to the class-I pyridoxal-phosphate-dependent aminotransferase family.</text>
</comment>
<dbReference type="GO" id="GO:0030170">
    <property type="term" value="F:pyridoxal phosphate binding"/>
    <property type="evidence" value="ECO:0007669"/>
    <property type="project" value="InterPro"/>
</dbReference>
<dbReference type="InterPro" id="IPR015422">
    <property type="entry name" value="PyrdxlP-dep_Trfase_small"/>
</dbReference>
<evidence type="ECO:0000313" key="6">
    <source>
        <dbReference type="Proteomes" id="UP000271587"/>
    </source>
</evidence>
<dbReference type="InterPro" id="IPR015424">
    <property type="entry name" value="PyrdxlP-dep_Trfase"/>
</dbReference>
<keyword evidence="3" id="KW-0808">Transferase</keyword>
<evidence type="ECO:0000256" key="1">
    <source>
        <dbReference type="ARBA" id="ARBA00001933"/>
    </source>
</evidence>
<dbReference type="RefSeq" id="WP_206423891.1">
    <property type="nucleotide sequence ID" value="NZ_CP033897.1"/>
</dbReference>
<dbReference type="NCBIfam" id="NF005915">
    <property type="entry name" value="PRK07908.1"/>
    <property type="match status" value="1"/>
</dbReference>
<dbReference type="Proteomes" id="UP000271587">
    <property type="component" value="Chromosome"/>
</dbReference>
<dbReference type="SUPFAM" id="SSF53383">
    <property type="entry name" value="PLP-dependent transferases"/>
    <property type="match status" value="1"/>
</dbReference>
<reference evidence="5 6" key="1">
    <citation type="submission" date="2018-11" db="EMBL/GenBank/DDBJ databases">
        <authorList>
            <person name="Kleinhagauer T."/>
            <person name="Glaeser S.P."/>
            <person name="Spergser J."/>
            <person name="Ruckert C."/>
            <person name="Kaempfer P."/>
            <person name="Busse H.-J."/>
        </authorList>
    </citation>
    <scope>NUCLEOTIDE SEQUENCE [LARGE SCALE GENOMIC DNA]</scope>
    <source>
        <strain evidence="5 6">W8</strain>
    </source>
</reference>
<organism evidence="5 6">
    <name type="scientific">Corynebacterium gerontici</name>
    <dbReference type="NCBI Taxonomy" id="2079234"/>
    <lineage>
        <taxon>Bacteria</taxon>
        <taxon>Bacillati</taxon>
        <taxon>Actinomycetota</taxon>
        <taxon>Actinomycetes</taxon>
        <taxon>Mycobacteriales</taxon>
        <taxon>Corynebacteriaceae</taxon>
        <taxon>Corynebacterium</taxon>
    </lineage>
</organism>
<dbReference type="GO" id="GO:0016829">
    <property type="term" value="F:lyase activity"/>
    <property type="evidence" value="ECO:0007669"/>
    <property type="project" value="UniProtKB-KW"/>
</dbReference>
<dbReference type="GO" id="GO:0008483">
    <property type="term" value="F:transaminase activity"/>
    <property type="evidence" value="ECO:0007669"/>
    <property type="project" value="UniProtKB-KW"/>
</dbReference>
<keyword evidence="3" id="KW-0032">Aminotransferase</keyword>
<dbReference type="InterPro" id="IPR015421">
    <property type="entry name" value="PyrdxlP-dep_Trfase_major"/>
</dbReference>
<protein>
    <recommendedName>
        <fullName evidence="3">Aminotransferase</fullName>
        <ecNumber evidence="3">2.6.1.-</ecNumber>
    </recommendedName>
</protein>
<keyword evidence="6" id="KW-1185">Reference proteome</keyword>
<comment type="cofactor">
    <cofactor evidence="1 3">
        <name>pyridoxal 5'-phosphate</name>
        <dbReference type="ChEBI" id="CHEBI:597326"/>
    </cofactor>
</comment>
<dbReference type="CDD" id="cd00609">
    <property type="entry name" value="AAT_like"/>
    <property type="match status" value="1"/>
</dbReference>
<dbReference type="PROSITE" id="PS00105">
    <property type="entry name" value="AA_TRANSFER_CLASS_1"/>
    <property type="match status" value="1"/>
</dbReference>
<evidence type="ECO:0000313" key="5">
    <source>
        <dbReference type="EMBL" id="AZA11846.1"/>
    </source>
</evidence>
<dbReference type="EC" id="2.6.1.-" evidence="3"/>
<proteinExistence type="inferred from homology"/>
<feature type="domain" description="Aminotransferase class I/classII large" evidence="4">
    <location>
        <begin position="26"/>
        <end position="321"/>
    </location>
</feature>
<accession>A0A3G6J1T7</accession>